<dbReference type="SUPFAM" id="SSF50249">
    <property type="entry name" value="Nucleic acid-binding proteins"/>
    <property type="match status" value="1"/>
</dbReference>
<dbReference type="PANTHER" id="PTHR42918">
    <property type="entry name" value="LYSYL-TRNA SYNTHETASE"/>
    <property type="match status" value="1"/>
</dbReference>
<dbReference type="GO" id="GO:0000049">
    <property type="term" value="F:tRNA binding"/>
    <property type="evidence" value="ECO:0007669"/>
    <property type="project" value="TreeGrafter"/>
</dbReference>
<dbReference type="InterPro" id="IPR004364">
    <property type="entry name" value="Aa-tRNA-synt_II"/>
</dbReference>
<name>A0A521FZN0_9BACT</name>
<evidence type="ECO:0000256" key="14">
    <source>
        <dbReference type="RuleBase" id="RU000336"/>
    </source>
</evidence>
<organism evidence="16 17">
    <name type="scientific">Candidatus Electronema aureum</name>
    <dbReference type="NCBI Taxonomy" id="2005002"/>
    <lineage>
        <taxon>Bacteria</taxon>
        <taxon>Pseudomonadati</taxon>
        <taxon>Thermodesulfobacteriota</taxon>
        <taxon>Desulfobulbia</taxon>
        <taxon>Desulfobulbales</taxon>
        <taxon>Desulfobulbaceae</taxon>
        <taxon>Candidatus Electronema</taxon>
    </lineage>
</organism>
<dbReference type="EC" id="6.1.1.6" evidence="13"/>
<feature type="binding site" evidence="13">
    <location>
        <position position="411"/>
    </location>
    <ligand>
        <name>Mg(2+)</name>
        <dbReference type="ChEBI" id="CHEBI:18420"/>
        <label>2</label>
    </ligand>
</feature>
<dbReference type="GO" id="GO:0006430">
    <property type="term" value="P:lysyl-tRNA aminoacylation"/>
    <property type="evidence" value="ECO:0007669"/>
    <property type="project" value="UniProtKB-UniRule"/>
</dbReference>
<keyword evidence="9 13" id="KW-0460">Magnesium</keyword>
<evidence type="ECO:0000256" key="1">
    <source>
        <dbReference type="ARBA" id="ARBA00004496"/>
    </source>
</evidence>
<keyword evidence="7 13" id="KW-0547">Nucleotide-binding</keyword>
<evidence type="ECO:0000256" key="10">
    <source>
        <dbReference type="ARBA" id="ARBA00022917"/>
    </source>
</evidence>
<keyword evidence="10 13" id="KW-0648">Protein biosynthesis</keyword>
<dbReference type="InterPro" id="IPR018149">
    <property type="entry name" value="Lys-tRNA-synth_II_C"/>
</dbReference>
<keyword evidence="17" id="KW-1185">Reference proteome</keyword>
<comment type="caution">
    <text evidence="16">The sequence shown here is derived from an EMBL/GenBank/DDBJ whole genome shotgun (WGS) entry which is preliminary data.</text>
</comment>
<dbReference type="InterPro" id="IPR012340">
    <property type="entry name" value="NA-bd_OB-fold"/>
</dbReference>
<gene>
    <name evidence="13" type="primary">lysS</name>
    <name evidence="16" type="ORF">CDV28_1348</name>
</gene>
<proteinExistence type="inferred from homology"/>
<dbReference type="PANTHER" id="PTHR42918:SF15">
    <property type="entry name" value="LYSINE--TRNA LIGASE, CHLOROPLASTIC_MITOCHONDRIAL"/>
    <property type="match status" value="1"/>
</dbReference>
<feature type="domain" description="Aminoacyl-transfer RNA synthetases class-II family profile" evidence="15">
    <location>
        <begin position="174"/>
        <end position="488"/>
    </location>
</feature>
<evidence type="ECO:0000256" key="12">
    <source>
        <dbReference type="ARBA" id="ARBA00048573"/>
    </source>
</evidence>
<dbReference type="InterPro" id="IPR044136">
    <property type="entry name" value="Lys-tRNA-ligase_II_N"/>
</dbReference>
<dbReference type="FunFam" id="3.30.930.10:FF:000001">
    <property type="entry name" value="Lysine--tRNA ligase"/>
    <property type="match status" value="1"/>
</dbReference>
<dbReference type="InterPro" id="IPR006195">
    <property type="entry name" value="aa-tRNA-synth_II"/>
</dbReference>
<sequence>MMDNLNSLLKQRREKAQSLADDGVKLFSNDFKHPQHIADILPQAEALEPETHAPEGVSCRIAGRVMVLRKFGKAAFFQLQDESARIQIYARLDVLGEEQFGHFKKWDAGDIVGVEGRPFKTKTGEPSIEATKLHLICKSLRPLPEKFHGLTDVETRYRQRYVDLIVNPEVRSTFRKRMEIIRLIRAFLSQRGFLEVETPMLHPIPGGAAAKPFITHHNALDMELYLRIAPELYLKRLLVGGFERVFEINRNFRNEGLSTRHNPEFTMLEFYQAYATYEDMMDCTEEMISSICQQVNGSMQITYQGTPINLAPPWRRLSMTEALSEVAGLDAAVVADDVAVMELAKRYKVDLQPDSGPGKARTGLFELLVEEKLINPTFITSYPAEISPLARRNEADPSITDRFELFITGREIANSFSELNDPIDQRARFVQQIEERGNDEEIHPELDEDFVRALEYGMPSAAGEGIGIDRLVMLLTDSPSIRDVILFPHLKAEGR</sequence>
<dbReference type="Gene3D" id="2.40.50.140">
    <property type="entry name" value="Nucleic acid-binding proteins"/>
    <property type="match status" value="1"/>
</dbReference>
<dbReference type="GO" id="GO:0000287">
    <property type="term" value="F:magnesium ion binding"/>
    <property type="evidence" value="ECO:0007669"/>
    <property type="project" value="UniProtKB-UniRule"/>
</dbReference>
<reference evidence="16" key="1">
    <citation type="submission" date="2017-07" db="EMBL/GenBank/DDBJ databases">
        <title>The cable genome - Insights into the physiology and evolution of filamentous bacteria capable of sulfide oxidation via long distance electron transfer.</title>
        <authorList>
            <person name="Thorup C."/>
            <person name="Bjerg J.T."/>
            <person name="Schreiber L."/>
            <person name="Nielsen L.P."/>
            <person name="Kjeldsen K.U."/>
            <person name="Boesen T."/>
            <person name="Boggild A."/>
            <person name="Meysman F."/>
            <person name="Geelhoed J."/>
            <person name="Schramm A."/>
        </authorList>
    </citation>
    <scope>NUCLEOTIDE SEQUENCE [LARGE SCALE GENOMIC DNA]</scope>
    <source>
        <strain evidence="16">GS</strain>
    </source>
</reference>
<dbReference type="HAMAP" id="MF_00252">
    <property type="entry name" value="Lys_tRNA_synth_class2"/>
    <property type="match status" value="1"/>
</dbReference>
<dbReference type="Gene3D" id="3.30.930.10">
    <property type="entry name" value="Bira Bifunctional Protein, Domain 2"/>
    <property type="match status" value="1"/>
</dbReference>
<evidence type="ECO:0000313" key="17">
    <source>
        <dbReference type="Proteomes" id="UP000316238"/>
    </source>
</evidence>
<dbReference type="Pfam" id="PF01336">
    <property type="entry name" value="tRNA_anti-codon"/>
    <property type="match status" value="1"/>
</dbReference>
<dbReference type="EMBL" id="NQJD01000034">
    <property type="protein sequence ID" value="TAA74227.1"/>
    <property type="molecule type" value="Genomic_DNA"/>
</dbReference>
<dbReference type="CDD" id="cd00775">
    <property type="entry name" value="LysRS_core"/>
    <property type="match status" value="1"/>
</dbReference>
<keyword evidence="5 13" id="KW-0436">Ligase</keyword>
<dbReference type="NCBIfam" id="NF001756">
    <property type="entry name" value="PRK00484.1"/>
    <property type="match status" value="1"/>
</dbReference>
<comment type="cofactor">
    <cofactor evidence="13 14">
        <name>Mg(2+)</name>
        <dbReference type="ChEBI" id="CHEBI:18420"/>
    </cofactor>
    <text evidence="13 14">Binds 3 Mg(2+) ions per subunit.</text>
</comment>
<dbReference type="PROSITE" id="PS50862">
    <property type="entry name" value="AA_TRNA_LIGASE_II"/>
    <property type="match status" value="1"/>
</dbReference>
<dbReference type="GO" id="GO:0005829">
    <property type="term" value="C:cytosol"/>
    <property type="evidence" value="ECO:0007669"/>
    <property type="project" value="TreeGrafter"/>
</dbReference>
<dbReference type="CDD" id="cd04322">
    <property type="entry name" value="LysRS_N"/>
    <property type="match status" value="1"/>
</dbReference>
<feature type="binding site" evidence="13">
    <location>
        <position position="411"/>
    </location>
    <ligand>
        <name>Mg(2+)</name>
        <dbReference type="ChEBI" id="CHEBI:18420"/>
        <label>1</label>
    </ligand>
</feature>
<evidence type="ECO:0000313" key="16">
    <source>
        <dbReference type="EMBL" id="TAA74227.1"/>
    </source>
</evidence>
<keyword evidence="8 13" id="KW-0067">ATP-binding</keyword>
<evidence type="ECO:0000256" key="8">
    <source>
        <dbReference type="ARBA" id="ARBA00022840"/>
    </source>
</evidence>
<comment type="subunit">
    <text evidence="3 13">Homodimer.</text>
</comment>
<comment type="catalytic activity">
    <reaction evidence="12 13 14">
        <text>tRNA(Lys) + L-lysine + ATP = L-lysyl-tRNA(Lys) + AMP + diphosphate</text>
        <dbReference type="Rhea" id="RHEA:20792"/>
        <dbReference type="Rhea" id="RHEA-COMP:9696"/>
        <dbReference type="Rhea" id="RHEA-COMP:9697"/>
        <dbReference type="ChEBI" id="CHEBI:30616"/>
        <dbReference type="ChEBI" id="CHEBI:32551"/>
        <dbReference type="ChEBI" id="CHEBI:33019"/>
        <dbReference type="ChEBI" id="CHEBI:78442"/>
        <dbReference type="ChEBI" id="CHEBI:78529"/>
        <dbReference type="ChEBI" id="CHEBI:456215"/>
        <dbReference type="EC" id="6.1.1.6"/>
    </reaction>
</comment>
<dbReference type="GO" id="GO:0004824">
    <property type="term" value="F:lysine-tRNA ligase activity"/>
    <property type="evidence" value="ECO:0007669"/>
    <property type="project" value="UniProtKB-UniRule"/>
</dbReference>
<dbReference type="PRINTS" id="PR00982">
    <property type="entry name" value="TRNASYNTHLYS"/>
</dbReference>
<evidence type="ECO:0000256" key="9">
    <source>
        <dbReference type="ARBA" id="ARBA00022842"/>
    </source>
</evidence>
<evidence type="ECO:0000256" key="2">
    <source>
        <dbReference type="ARBA" id="ARBA00008226"/>
    </source>
</evidence>
<dbReference type="NCBIfam" id="TIGR00499">
    <property type="entry name" value="lysS_bact"/>
    <property type="match status" value="1"/>
</dbReference>
<evidence type="ECO:0000256" key="11">
    <source>
        <dbReference type="ARBA" id="ARBA00023146"/>
    </source>
</evidence>
<dbReference type="GO" id="GO:0005524">
    <property type="term" value="F:ATP binding"/>
    <property type="evidence" value="ECO:0007669"/>
    <property type="project" value="UniProtKB-UniRule"/>
</dbReference>
<evidence type="ECO:0000256" key="13">
    <source>
        <dbReference type="HAMAP-Rule" id="MF_00252"/>
    </source>
</evidence>
<evidence type="ECO:0000256" key="6">
    <source>
        <dbReference type="ARBA" id="ARBA00022723"/>
    </source>
</evidence>
<dbReference type="GO" id="GO:0042803">
    <property type="term" value="F:protein homodimerization activity"/>
    <property type="evidence" value="ECO:0007669"/>
    <property type="project" value="UniProtKB-ARBA"/>
</dbReference>
<comment type="similarity">
    <text evidence="2 13">Belongs to the class-II aminoacyl-tRNA synthetase family.</text>
</comment>
<keyword evidence="6 13" id="KW-0479">Metal-binding</keyword>
<evidence type="ECO:0000256" key="5">
    <source>
        <dbReference type="ARBA" id="ARBA00022598"/>
    </source>
</evidence>
<evidence type="ECO:0000256" key="3">
    <source>
        <dbReference type="ARBA" id="ARBA00011738"/>
    </source>
</evidence>
<dbReference type="InterPro" id="IPR045864">
    <property type="entry name" value="aa-tRNA-synth_II/BPL/LPL"/>
</dbReference>
<protein>
    <recommendedName>
        <fullName evidence="13">Lysine--tRNA ligase</fullName>
        <ecNumber evidence="13">6.1.1.6</ecNumber>
    </recommendedName>
    <alternativeName>
        <fullName evidence="13">Lysyl-tRNA synthetase</fullName>
        <shortName evidence="13">LysRS</shortName>
    </alternativeName>
</protein>
<dbReference type="InterPro" id="IPR002313">
    <property type="entry name" value="Lys-tRNA-ligase_II"/>
</dbReference>
<evidence type="ECO:0000256" key="4">
    <source>
        <dbReference type="ARBA" id="ARBA00022490"/>
    </source>
</evidence>
<feature type="binding site" evidence="13">
    <location>
        <position position="404"/>
    </location>
    <ligand>
        <name>Mg(2+)</name>
        <dbReference type="ChEBI" id="CHEBI:18420"/>
        <label>1</label>
    </ligand>
</feature>
<dbReference type="SUPFAM" id="SSF55681">
    <property type="entry name" value="Class II aaRS and biotin synthetases"/>
    <property type="match status" value="1"/>
</dbReference>
<dbReference type="FunFam" id="2.40.50.140:FF:000024">
    <property type="entry name" value="Lysine--tRNA ligase"/>
    <property type="match status" value="1"/>
</dbReference>
<dbReference type="Proteomes" id="UP000316238">
    <property type="component" value="Unassembled WGS sequence"/>
</dbReference>
<dbReference type="InterPro" id="IPR004365">
    <property type="entry name" value="NA-bd_OB_tRNA"/>
</dbReference>
<dbReference type="Pfam" id="PF00152">
    <property type="entry name" value="tRNA-synt_2"/>
    <property type="match status" value="1"/>
</dbReference>
<evidence type="ECO:0000259" key="15">
    <source>
        <dbReference type="PROSITE" id="PS50862"/>
    </source>
</evidence>
<dbReference type="AlphaFoldDB" id="A0A521FZN0"/>
<evidence type="ECO:0000256" key="7">
    <source>
        <dbReference type="ARBA" id="ARBA00022741"/>
    </source>
</evidence>
<keyword evidence="4 13" id="KW-0963">Cytoplasm</keyword>
<comment type="subcellular location">
    <subcellularLocation>
        <location evidence="1 13">Cytoplasm</location>
    </subcellularLocation>
</comment>
<keyword evidence="11 13" id="KW-0030">Aminoacyl-tRNA synthetase</keyword>
<accession>A0A521FZN0</accession>